<dbReference type="GO" id="GO:0033202">
    <property type="term" value="C:DNA helicase complex"/>
    <property type="evidence" value="ECO:0007669"/>
    <property type="project" value="TreeGrafter"/>
</dbReference>
<dbReference type="Pfam" id="PF13361">
    <property type="entry name" value="UvrD_C"/>
    <property type="match status" value="1"/>
</dbReference>
<keyword evidence="20" id="KW-1185">Reference proteome</keyword>
<dbReference type="GO" id="GO:0000725">
    <property type="term" value="P:recombinational repair"/>
    <property type="evidence" value="ECO:0007669"/>
    <property type="project" value="TreeGrafter"/>
</dbReference>
<evidence type="ECO:0000313" key="20">
    <source>
        <dbReference type="Proteomes" id="UP000266615"/>
    </source>
</evidence>
<comment type="caution">
    <text evidence="19">The sequence shown here is derived from an EMBL/GenBank/DDBJ whole genome shotgun (WGS) entry which is preliminary data.</text>
</comment>
<dbReference type="PANTHER" id="PTHR11070:SF59">
    <property type="entry name" value="DNA 3'-5' HELICASE"/>
    <property type="match status" value="1"/>
</dbReference>
<name>A0A3A4G174_9MICC</name>
<dbReference type="GO" id="GO:0005829">
    <property type="term" value="C:cytosol"/>
    <property type="evidence" value="ECO:0007669"/>
    <property type="project" value="TreeGrafter"/>
</dbReference>
<keyword evidence="9" id="KW-0238">DNA-binding</keyword>
<comment type="catalytic activity">
    <reaction evidence="12">
        <text>Couples ATP hydrolysis with the unwinding of duplex DNA by translocating in the 3'-5' direction.</text>
        <dbReference type="EC" id="5.6.2.4"/>
    </reaction>
</comment>
<evidence type="ECO:0000256" key="4">
    <source>
        <dbReference type="ARBA" id="ARBA00022763"/>
    </source>
</evidence>
<dbReference type="GO" id="GO:0004527">
    <property type="term" value="F:exonuclease activity"/>
    <property type="evidence" value="ECO:0007669"/>
    <property type="project" value="UniProtKB-KW"/>
</dbReference>
<accession>A0A3A4G174</accession>
<keyword evidence="4" id="KW-0227">DNA damage</keyword>
<evidence type="ECO:0000256" key="11">
    <source>
        <dbReference type="ARBA" id="ARBA00023235"/>
    </source>
</evidence>
<dbReference type="Proteomes" id="UP000266615">
    <property type="component" value="Unassembled WGS sequence"/>
</dbReference>
<dbReference type="PROSITE" id="PS51217">
    <property type="entry name" value="UVRD_HELICASE_CTER"/>
    <property type="match status" value="1"/>
</dbReference>
<feature type="domain" description="UvrD-like helicase ATP-binding" evidence="17">
    <location>
        <begin position="33"/>
        <end position="347"/>
    </location>
</feature>
<evidence type="ECO:0000256" key="15">
    <source>
        <dbReference type="PROSITE-ProRule" id="PRU00560"/>
    </source>
</evidence>
<keyword evidence="8 15" id="KW-0067">ATP-binding</keyword>
<proteinExistence type="inferred from homology"/>
<dbReference type="AlphaFoldDB" id="A0A3A4G174"/>
<feature type="compositionally biased region" description="Basic and acidic residues" evidence="16">
    <location>
        <begin position="15"/>
        <end position="24"/>
    </location>
</feature>
<feature type="domain" description="UvrD-like helicase C-terminal" evidence="18">
    <location>
        <begin position="359"/>
        <end position="678"/>
    </location>
</feature>
<keyword evidence="2" id="KW-0540">Nuclease</keyword>
<dbReference type="Gene3D" id="1.10.10.160">
    <property type="match status" value="1"/>
</dbReference>
<evidence type="ECO:0000256" key="12">
    <source>
        <dbReference type="ARBA" id="ARBA00034617"/>
    </source>
</evidence>
<evidence type="ECO:0000256" key="14">
    <source>
        <dbReference type="ARBA" id="ARBA00048988"/>
    </source>
</evidence>
<dbReference type="InterPro" id="IPR000212">
    <property type="entry name" value="DNA_helicase_UvrD/REP"/>
</dbReference>
<dbReference type="Gene3D" id="3.40.50.300">
    <property type="entry name" value="P-loop containing nucleotide triphosphate hydrolases"/>
    <property type="match status" value="2"/>
</dbReference>
<evidence type="ECO:0000256" key="10">
    <source>
        <dbReference type="ARBA" id="ARBA00023204"/>
    </source>
</evidence>
<dbReference type="GO" id="GO:0005524">
    <property type="term" value="F:ATP binding"/>
    <property type="evidence" value="ECO:0007669"/>
    <property type="project" value="UniProtKB-UniRule"/>
</dbReference>
<dbReference type="InterPro" id="IPR011604">
    <property type="entry name" value="PDDEXK-like_dom_sf"/>
</dbReference>
<keyword evidence="3 15" id="KW-0547">Nucleotide-binding</keyword>
<dbReference type="GO" id="GO:0003677">
    <property type="term" value="F:DNA binding"/>
    <property type="evidence" value="ECO:0007669"/>
    <property type="project" value="UniProtKB-KW"/>
</dbReference>
<dbReference type="InterPro" id="IPR013986">
    <property type="entry name" value="DExx_box_DNA_helicase_dom_sf"/>
</dbReference>
<dbReference type="Gene3D" id="3.90.320.10">
    <property type="match status" value="1"/>
</dbReference>
<dbReference type="Pfam" id="PF00580">
    <property type="entry name" value="UvrD-helicase"/>
    <property type="match status" value="1"/>
</dbReference>
<keyword evidence="11" id="KW-0413">Isomerase</keyword>
<dbReference type="SUPFAM" id="SSF52540">
    <property type="entry name" value="P-loop containing nucleoside triphosphate hydrolases"/>
    <property type="match status" value="1"/>
</dbReference>
<evidence type="ECO:0000259" key="18">
    <source>
        <dbReference type="PROSITE" id="PS51217"/>
    </source>
</evidence>
<evidence type="ECO:0000256" key="1">
    <source>
        <dbReference type="ARBA" id="ARBA00009922"/>
    </source>
</evidence>
<evidence type="ECO:0000256" key="2">
    <source>
        <dbReference type="ARBA" id="ARBA00022722"/>
    </source>
</evidence>
<sequence length="1106" mass="122066">MSVGARNLGGPLDESLERHGERSGQEQMNAQTKLMSERSPVIPLALPCPTLVYGAPGSGKSSSAVESALDFLRTGEDSRHLLVLSPTRDTSARLRDEIESRWGAEAPEAALSEQPSRSFASYAFWVLGEARRRKILRFAAQAPRLLSGAEQDRIIGDILQDMVRQGAVDRWPSSLREATKADGFRKEVRELLDRAREYGITPSWLEHSAEQQHIPEWRAAAEVYSGYLERFSSADFEDAYDPAGLISEAARLLEENPELLDAERHRLMRIVVDDLHEASPSVYRMLRLIGAGRPVLALANPDTVTQGFRGARPDKLKGWSELMAPDPKRGLYGEVPQIHLLRGHGMSGRVAQVYARTARRIAAPAEASLRRMWQPYLHGTWETNTPPGSAEAVTVVNDHAAERAVLTEILCRHDYGHVGFSQMAVVTRSGTSARRISRALSAHGVPVRQSMRDVVLNKEPAVVPLLKLLAWASRVHDHGEPRLSLSEILELIDSRYGLGDALSLRRTRQQLRRQERQLAKAQRRDVRSSDELIEAAAHDPQDPILNPITTPAQGDRPANSAYGLKRIALMIVAARSAASGKPTPGELLWEVWDAAGLAEVWREATKHPGWDAERADRDLDAVLALFHAAERFEQQNPHGTAGDFADYMQRLELPMDTLAHNLSAEDGVAVLTPTTAAGRHFDTVVLLDLQQGTWPNLQPRGELLRSRELADVAEGQSSGVSGSLMVKRMQTLQDEYRLFASAVSRATERLFAVAVETQEDRPSTLLNLITPAEDRPAPTETQVRPLTEVSLVAELRGALETDPTNLPAARALAALAEHSIPGAHPRTWWGLPQLTTTEPIFDPGEELTVSPSTVESAITQPLQWFTARAGGTEPTDFHRMLGTLIHSIAEQHPEETDVQKLCQVLEDRWHELRQDGWESEAEKAKAKDMLRQLAGYHTRVGNREVIGTEIRASARVNLEGVTGRSAVIITGEIDRIERDVDKLHIVDLKTGGKAPSLAETQRHPQLGLYQMLVAGDPALKTLGDVEKAALLYVATNKHATVREQDAVPSDEPDAWPLRQLRQAVHAMTQPTFEARAAANAGSGRWSTCRVGPLCPLCEETRQVTQP</sequence>
<feature type="compositionally biased region" description="Polar residues" evidence="16">
    <location>
        <begin position="25"/>
        <end position="34"/>
    </location>
</feature>
<keyword evidence="5 15" id="KW-0378">Hydrolase</keyword>
<feature type="region of interest" description="Disordered" evidence="16">
    <location>
        <begin position="1"/>
        <end position="35"/>
    </location>
</feature>
<dbReference type="GO" id="GO:0043138">
    <property type="term" value="F:3'-5' DNA helicase activity"/>
    <property type="evidence" value="ECO:0007669"/>
    <property type="project" value="UniProtKB-EC"/>
</dbReference>
<dbReference type="EC" id="5.6.2.4" evidence="13"/>
<keyword evidence="7" id="KW-0269">Exonuclease</keyword>
<dbReference type="PANTHER" id="PTHR11070">
    <property type="entry name" value="UVRD / RECB / PCRA DNA HELICASE FAMILY MEMBER"/>
    <property type="match status" value="1"/>
</dbReference>
<evidence type="ECO:0000256" key="13">
    <source>
        <dbReference type="ARBA" id="ARBA00034808"/>
    </source>
</evidence>
<evidence type="ECO:0000256" key="9">
    <source>
        <dbReference type="ARBA" id="ARBA00023125"/>
    </source>
</evidence>
<dbReference type="PROSITE" id="PS51198">
    <property type="entry name" value="UVRD_HELICASE_ATP_BIND"/>
    <property type="match status" value="1"/>
</dbReference>
<feature type="region of interest" description="Disordered" evidence="16">
    <location>
        <begin position="535"/>
        <end position="557"/>
    </location>
</feature>
<evidence type="ECO:0000259" key="17">
    <source>
        <dbReference type="PROSITE" id="PS51198"/>
    </source>
</evidence>
<evidence type="ECO:0000256" key="5">
    <source>
        <dbReference type="ARBA" id="ARBA00022801"/>
    </source>
</evidence>
<keyword evidence="10" id="KW-0234">DNA repair</keyword>
<feature type="binding site" evidence="15">
    <location>
        <begin position="54"/>
        <end position="61"/>
    </location>
    <ligand>
        <name>ATP</name>
        <dbReference type="ChEBI" id="CHEBI:30616"/>
    </ligand>
</feature>
<comment type="catalytic activity">
    <reaction evidence="14">
        <text>ATP + H2O = ADP + phosphate + H(+)</text>
        <dbReference type="Rhea" id="RHEA:13065"/>
        <dbReference type="ChEBI" id="CHEBI:15377"/>
        <dbReference type="ChEBI" id="CHEBI:15378"/>
        <dbReference type="ChEBI" id="CHEBI:30616"/>
        <dbReference type="ChEBI" id="CHEBI:43474"/>
        <dbReference type="ChEBI" id="CHEBI:456216"/>
        <dbReference type="EC" id="5.6.2.4"/>
    </reaction>
</comment>
<keyword evidence="6 15" id="KW-0347">Helicase</keyword>
<evidence type="ECO:0000256" key="8">
    <source>
        <dbReference type="ARBA" id="ARBA00022840"/>
    </source>
</evidence>
<reference evidence="19 20" key="1">
    <citation type="submission" date="2018-09" db="EMBL/GenBank/DDBJ databases">
        <title>Nesterenkonia natronophila sp. nov., an alkaliphilic actinobacteriume isolated from a soda lake, and emended description of the genus Nesterenkonia.</title>
        <authorList>
            <person name="Menes R.J."/>
            <person name="Iriarte A."/>
        </authorList>
    </citation>
    <scope>NUCLEOTIDE SEQUENCE [LARGE SCALE GENOMIC DNA]</scope>
    <source>
        <strain evidence="19 20">M8</strain>
    </source>
</reference>
<dbReference type="InterPro" id="IPR014017">
    <property type="entry name" value="DNA_helicase_UvrD-like_C"/>
</dbReference>
<protein>
    <recommendedName>
        <fullName evidence="13">DNA 3'-5' helicase</fullName>
        <ecNumber evidence="13">5.6.2.4</ecNumber>
    </recommendedName>
</protein>
<evidence type="ECO:0000256" key="7">
    <source>
        <dbReference type="ARBA" id="ARBA00022839"/>
    </source>
</evidence>
<dbReference type="InterPro" id="IPR027417">
    <property type="entry name" value="P-loop_NTPase"/>
</dbReference>
<evidence type="ECO:0000256" key="6">
    <source>
        <dbReference type="ARBA" id="ARBA00022806"/>
    </source>
</evidence>
<dbReference type="Pfam" id="PF12705">
    <property type="entry name" value="PDDEXK_1"/>
    <property type="match status" value="1"/>
</dbReference>
<gene>
    <name evidence="19" type="ORF">D3250_06485</name>
</gene>
<dbReference type="InterPro" id="IPR014016">
    <property type="entry name" value="UvrD-like_ATP-bd"/>
</dbReference>
<evidence type="ECO:0000256" key="3">
    <source>
        <dbReference type="ARBA" id="ARBA00022741"/>
    </source>
</evidence>
<dbReference type="EMBL" id="QYZP01000002">
    <property type="protein sequence ID" value="RJN31769.1"/>
    <property type="molecule type" value="Genomic_DNA"/>
</dbReference>
<dbReference type="Gene3D" id="1.10.486.10">
    <property type="entry name" value="PCRA, domain 4"/>
    <property type="match status" value="1"/>
</dbReference>
<dbReference type="InterPro" id="IPR038726">
    <property type="entry name" value="PDDEXK_AddAB-type"/>
</dbReference>
<evidence type="ECO:0000256" key="16">
    <source>
        <dbReference type="SAM" id="MobiDB-lite"/>
    </source>
</evidence>
<comment type="similarity">
    <text evidence="1">Belongs to the helicase family. UvrD subfamily.</text>
</comment>
<evidence type="ECO:0000313" key="19">
    <source>
        <dbReference type="EMBL" id="RJN31769.1"/>
    </source>
</evidence>
<organism evidence="19 20">
    <name type="scientific">Nesterenkonia natronophila</name>
    <dbReference type="NCBI Taxonomy" id="2174932"/>
    <lineage>
        <taxon>Bacteria</taxon>
        <taxon>Bacillati</taxon>
        <taxon>Actinomycetota</taxon>
        <taxon>Actinomycetes</taxon>
        <taxon>Micrococcales</taxon>
        <taxon>Micrococcaceae</taxon>
        <taxon>Nesterenkonia</taxon>
    </lineage>
</organism>